<dbReference type="AlphaFoldDB" id="A0A8S9PE35"/>
<reference evidence="2" key="1">
    <citation type="submission" date="2019-12" db="EMBL/GenBank/DDBJ databases">
        <title>Genome sequencing and annotation of Brassica cretica.</title>
        <authorList>
            <person name="Studholme D.J."/>
            <person name="Sarris P."/>
        </authorList>
    </citation>
    <scope>NUCLEOTIDE SEQUENCE</scope>
    <source>
        <strain evidence="2">PFS-109/04</strain>
        <tissue evidence="2">Leaf</tissue>
    </source>
</reference>
<feature type="transmembrane region" description="Helical" evidence="1">
    <location>
        <begin position="196"/>
        <end position="214"/>
    </location>
</feature>
<keyword evidence="1" id="KW-0812">Transmembrane</keyword>
<evidence type="ECO:0000256" key="1">
    <source>
        <dbReference type="SAM" id="Phobius"/>
    </source>
</evidence>
<organism evidence="2 3">
    <name type="scientific">Brassica cretica</name>
    <name type="common">Mustard</name>
    <dbReference type="NCBI Taxonomy" id="69181"/>
    <lineage>
        <taxon>Eukaryota</taxon>
        <taxon>Viridiplantae</taxon>
        <taxon>Streptophyta</taxon>
        <taxon>Embryophyta</taxon>
        <taxon>Tracheophyta</taxon>
        <taxon>Spermatophyta</taxon>
        <taxon>Magnoliopsida</taxon>
        <taxon>eudicotyledons</taxon>
        <taxon>Gunneridae</taxon>
        <taxon>Pentapetalae</taxon>
        <taxon>rosids</taxon>
        <taxon>malvids</taxon>
        <taxon>Brassicales</taxon>
        <taxon>Brassicaceae</taxon>
        <taxon>Brassiceae</taxon>
        <taxon>Brassica</taxon>
    </lineage>
</organism>
<dbReference type="Proteomes" id="UP000712600">
    <property type="component" value="Unassembled WGS sequence"/>
</dbReference>
<sequence>MDEVFYARYFGEFSREQLCGQHGTKNLAVYGQVVAGLVKVAEGILVVIWITGPCITRRPAFLRSGADGVVMRSLGLFHPMMDIDLVRGASSVANLIFHRSDFCRCFLEVIAKIADLGFLASRFPILSTFAASDPSMLFGQLFLFVPEGSFFFFGHRIIELRIILGRTAPCTTRMHVCVLVCRFGMAARIHIDAFDFSFLFVFVGVLALMFSPARCRTGSEELRNRVFFRGLGLFCAEGRPWFLLLVENIFWTSSNAAVLKLTAVTFAAGVFSALSSTASSSRVCWLLRSSADMSDQVLVAES</sequence>
<keyword evidence="1" id="KW-1133">Transmembrane helix</keyword>
<proteinExistence type="predicted"/>
<protein>
    <submittedName>
        <fullName evidence="2">Uncharacterized protein</fullName>
    </submittedName>
</protein>
<gene>
    <name evidence="2" type="ORF">F2Q69_00005881</name>
</gene>
<comment type="caution">
    <text evidence="2">The sequence shown here is derived from an EMBL/GenBank/DDBJ whole genome shotgun (WGS) entry which is preliminary data.</text>
</comment>
<accession>A0A8S9PE35</accession>
<dbReference type="EMBL" id="QGKX02001521">
    <property type="protein sequence ID" value="KAF3512441.1"/>
    <property type="molecule type" value="Genomic_DNA"/>
</dbReference>
<keyword evidence="1" id="KW-0472">Membrane</keyword>
<name>A0A8S9PE35_BRACR</name>
<evidence type="ECO:0000313" key="2">
    <source>
        <dbReference type="EMBL" id="KAF3512441.1"/>
    </source>
</evidence>
<evidence type="ECO:0000313" key="3">
    <source>
        <dbReference type="Proteomes" id="UP000712600"/>
    </source>
</evidence>